<dbReference type="RefSeq" id="WP_278012178.1">
    <property type="nucleotide sequence ID" value="NZ_CP121208.1"/>
</dbReference>
<dbReference type="PANTHER" id="PTHR43249">
    <property type="entry name" value="UDP-N-ACETYL-2-AMINO-2-DEOXY-D-GLUCURONATE OXIDASE"/>
    <property type="match status" value="1"/>
</dbReference>
<dbReference type="InterPro" id="IPR052515">
    <property type="entry name" value="Gfo/Idh/MocA_Oxidoreductase"/>
</dbReference>
<dbReference type="Pfam" id="PF22725">
    <property type="entry name" value="GFO_IDH_MocA_C3"/>
    <property type="match status" value="1"/>
</dbReference>
<feature type="domain" description="Gfo/Idh/MocA-like oxidoreductase N-terminal" evidence="1">
    <location>
        <begin position="3"/>
        <end position="115"/>
    </location>
</feature>
<accession>A0ABY8FWL9</accession>
<dbReference type="Pfam" id="PF01408">
    <property type="entry name" value="GFO_IDH_MocA"/>
    <property type="match status" value="1"/>
</dbReference>
<dbReference type="InterPro" id="IPR000683">
    <property type="entry name" value="Gfo/Idh/MocA-like_OxRdtase_N"/>
</dbReference>
<dbReference type="SUPFAM" id="SSF55347">
    <property type="entry name" value="Glyceraldehyde-3-phosphate dehydrogenase-like, C-terminal domain"/>
    <property type="match status" value="1"/>
</dbReference>
<evidence type="ECO:0000259" key="1">
    <source>
        <dbReference type="Pfam" id="PF01408"/>
    </source>
</evidence>
<organism evidence="3 4">
    <name type="scientific">Arcanobacterium canis</name>
    <dbReference type="NCBI Taxonomy" id="999183"/>
    <lineage>
        <taxon>Bacteria</taxon>
        <taxon>Bacillati</taxon>
        <taxon>Actinomycetota</taxon>
        <taxon>Actinomycetes</taxon>
        <taxon>Actinomycetales</taxon>
        <taxon>Actinomycetaceae</taxon>
        <taxon>Arcanobacterium</taxon>
    </lineage>
</organism>
<name>A0ABY8FWL9_9ACTO</name>
<dbReference type="Proteomes" id="UP001215216">
    <property type="component" value="Chromosome"/>
</dbReference>
<sequence>MKRAVIIGCGDVSVVHAEGISQIEDATLVGVCDTNVERARNLARTYNVPYFSSYHDLVENLPFDVAHVATPHNMHANLTVDLLERGYHVLQEKPLAHSLEEGKAIVEASEKASGKIGICFQNRYNVSSQILHARLANAGLGTITGAYANMVWSRDANYYRSRPWRGTWEGSGGGLLMNQAIHTIDLLHWFMGGISSVSGSVTLDRLRSVIEVDESAHLFLTHPNGATSTMYATLANTAHRPVELEIYTDKATATIRDGLTIRWNDGHTEYYPERHAASSGRTYWGVSHEILFRDFYSALESPEAFWISPREAYESLKIAQTIYEHSSLR</sequence>
<evidence type="ECO:0000313" key="3">
    <source>
        <dbReference type="EMBL" id="WFM82752.1"/>
    </source>
</evidence>
<feature type="domain" description="GFO/IDH/MocA-like oxidoreductase" evidence="2">
    <location>
        <begin position="131"/>
        <end position="253"/>
    </location>
</feature>
<gene>
    <name evidence="3" type="ORF">P7079_04915</name>
</gene>
<dbReference type="Gene3D" id="3.40.50.720">
    <property type="entry name" value="NAD(P)-binding Rossmann-like Domain"/>
    <property type="match status" value="1"/>
</dbReference>
<dbReference type="InterPro" id="IPR036291">
    <property type="entry name" value="NAD(P)-bd_dom_sf"/>
</dbReference>
<reference evidence="3 4" key="1">
    <citation type="submission" date="2023-03" db="EMBL/GenBank/DDBJ databases">
        <title>Complete genome of Arcanobacterium canis strain DSM 25104 isolated in 2010 from a canine otitis externa in Germany.</title>
        <authorList>
            <person name="Borowiak M."/>
            <person name="Kreitlow A."/>
            <person name="Malorny B."/>
            <person name="Laemmler C."/>
            <person name="Prenger-Berninghoff E."/>
            <person name="Ploetz M."/>
            <person name="Abdulmawjood A."/>
        </authorList>
    </citation>
    <scope>NUCLEOTIDE SEQUENCE [LARGE SCALE GENOMIC DNA]</scope>
    <source>
        <strain evidence="3 4">DSM 25104</strain>
    </source>
</reference>
<dbReference type="InterPro" id="IPR055170">
    <property type="entry name" value="GFO_IDH_MocA-like_dom"/>
</dbReference>
<dbReference type="SUPFAM" id="SSF51735">
    <property type="entry name" value="NAD(P)-binding Rossmann-fold domains"/>
    <property type="match status" value="1"/>
</dbReference>
<dbReference type="Gene3D" id="3.30.360.10">
    <property type="entry name" value="Dihydrodipicolinate Reductase, domain 2"/>
    <property type="match status" value="1"/>
</dbReference>
<protein>
    <submittedName>
        <fullName evidence="3">Gfo/Idh/MocA family oxidoreductase</fullName>
    </submittedName>
</protein>
<dbReference type="PANTHER" id="PTHR43249:SF1">
    <property type="entry name" value="D-GLUCOSIDE 3-DEHYDROGENASE"/>
    <property type="match status" value="1"/>
</dbReference>
<evidence type="ECO:0000313" key="4">
    <source>
        <dbReference type="Proteomes" id="UP001215216"/>
    </source>
</evidence>
<dbReference type="EMBL" id="CP121208">
    <property type="protein sequence ID" value="WFM82752.1"/>
    <property type="molecule type" value="Genomic_DNA"/>
</dbReference>
<keyword evidence="4" id="KW-1185">Reference proteome</keyword>
<evidence type="ECO:0000259" key="2">
    <source>
        <dbReference type="Pfam" id="PF22725"/>
    </source>
</evidence>
<proteinExistence type="predicted"/>